<dbReference type="CDD" id="cd00074">
    <property type="entry name" value="HFD_H2A"/>
    <property type="match status" value="1"/>
</dbReference>
<feature type="region of interest" description="Disordered" evidence="24">
    <location>
        <begin position="423"/>
        <end position="443"/>
    </location>
</feature>
<evidence type="ECO:0000256" key="7">
    <source>
        <dbReference type="ARBA" id="ARBA00010691"/>
    </source>
</evidence>
<dbReference type="InterPro" id="IPR032454">
    <property type="entry name" value="Histone_H2A_C"/>
</dbReference>
<evidence type="ECO:0000256" key="11">
    <source>
        <dbReference type="ARBA" id="ARBA00022499"/>
    </source>
</evidence>
<evidence type="ECO:0000256" key="12">
    <source>
        <dbReference type="ARBA" id="ARBA00022679"/>
    </source>
</evidence>
<evidence type="ECO:0000256" key="5">
    <source>
        <dbReference type="ARBA" id="ARBA00005156"/>
    </source>
</evidence>
<feature type="domain" description="Histone H2A C-terminal" evidence="26">
    <location>
        <begin position="93"/>
        <end position="106"/>
    </location>
</feature>
<sequence length="443" mass="49406">MSGRGKGGKAKSSAKAKTRSSRAGLQFPVGRIHRLLRKGNYAERVGAGAPVYLAAVLEYLAAEVLELAGNAARDNKKSRINPRHLQLAVRNDEELNKLLSGVTIAQVCLQFPEGLLLYSCVIADILRKYTECEIVIMGDVTYGACCVGDQAARAFGCDLMVHYGHSCLIPIQEMQGIMMLYVFVNIEMNLGHFIDVLKANFEKHKKIALVSTVQFVACLQSVKKELIDEGYNILIPQVKPLSSGEILGCTSPKLEGDVDAVIYLGDGRFHLESVMIQNPSVVAYQKFTHEEHDFDLMIGKRKEAVETARKCQMFGLIQGSLGRQGNPKIVEDLEKKLQAVGKKFVRILLSEITPQKLSSFTDIDCWVQVACPRLSIDWGASFKKPLLTPYELVTVLQYVSFRTDSYPMDYYAHESLGPWTNNHETHRESHTKRNHIKVDASQT</sequence>
<keyword evidence="12" id="KW-0808">Transferase</keyword>
<dbReference type="Gene3D" id="3.40.50.11850">
    <property type="entry name" value="Diphthamide synthesis DPH1/DPH2 domain 2"/>
    <property type="match status" value="1"/>
</dbReference>
<keyword evidence="19" id="KW-0544">Nucleosome core</keyword>
<evidence type="ECO:0000256" key="20">
    <source>
        <dbReference type="ARBA" id="ARBA00031690"/>
    </source>
</evidence>
<dbReference type="GO" id="GO:0017183">
    <property type="term" value="P:protein histidyl modification to diphthamide"/>
    <property type="evidence" value="ECO:0007669"/>
    <property type="project" value="UniProtKB-UniPathway"/>
</dbReference>
<dbReference type="GO" id="GO:0046982">
    <property type="term" value="F:protein heterodimerization activity"/>
    <property type="evidence" value="ECO:0007669"/>
    <property type="project" value="InterPro"/>
</dbReference>
<dbReference type="AlphaFoldDB" id="A0A498SK46"/>
<dbReference type="EMBL" id="UPTC01001564">
    <property type="protein sequence ID" value="VBB32150.1"/>
    <property type="molecule type" value="Genomic_DNA"/>
</dbReference>
<gene>
    <name evidence="27" type="ORF">NAV_LOCUS6941</name>
</gene>
<evidence type="ECO:0000256" key="13">
    <source>
        <dbReference type="ARBA" id="ARBA00022691"/>
    </source>
</evidence>
<keyword evidence="13" id="KW-0949">S-adenosyl-L-methionine</keyword>
<comment type="function">
    <text evidence="2">Core component of nucleosome. Nucleosomes wrap and compact DNA into chromatin, limiting DNA accessibility to the cellular machineries which require DNA as a template. Histones thereby play a central role in transcription regulation, DNA repair, DNA replication and chromosomal stability. DNA accessibility is regulated via a complex set of post-translational modifications of histones, also called histone code, and nucleosome remodeling.</text>
</comment>
<reference evidence="27 28" key="1">
    <citation type="submission" date="2018-08" db="EMBL/GenBank/DDBJ databases">
        <authorList>
            <person name="Laetsch R D."/>
            <person name="Stevens L."/>
            <person name="Kumar S."/>
            <person name="Blaxter L. M."/>
        </authorList>
    </citation>
    <scope>NUCLEOTIDE SEQUENCE [LARGE SCALE GENOMIC DNA]</scope>
</reference>
<dbReference type="GO" id="GO:0030527">
    <property type="term" value="F:structural constituent of chromatin"/>
    <property type="evidence" value="ECO:0007669"/>
    <property type="project" value="InterPro"/>
</dbReference>
<evidence type="ECO:0000259" key="26">
    <source>
        <dbReference type="Pfam" id="PF16211"/>
    </source>
</evidence>
<dbReference type="Proteomes" id="UP000276991">
    <property type="component" value="Unassembled WGS sequence"/>
</dbReference>
<dbReference type="GO" id="GO:0000786">
    <property type="term" value="C:nucleosome"/>
    <property type="evidence" value="ECO:0007669"/>
    <property type="project" value="UniProtKB-KW"/>
</dbReference>
<evidence type="ECO:0000256" key="10">
    <source>
        <dbReference type="ARBA" id="ARBA00022454"/>
    </source>
</evidence>
<dbReference type="Gene3D" id="3.40.50.11860">
    <property type="entry name" value="Diphthamide synthesis DPH1/DPH2 domain 3"/>
    <property type="match status" value="1"/>
</dbReference>
<dbReference type="GO" id="GO:0003677">
    <property type="term" value="F:DNA binding"/>
    <property type="evidence" value="ECO:0007669"/>
    <property type="project" value="UniProtKB-KW"/>
</dbReference>
<dbReference type="UniPathway" id="UPA00559"/>
<evidence type="ECO:0000256" key="1">
    <source>
        <dbReference type="ARBA" id="ARBA00001966"/>
    </source>
</evidence>
<evidence type="ECO:0000256" key="19">
    <source>
        <dbReference type="ARBA" id="ARBA00023269"/>
    </source>
</evidence>
<evidence type="ECO:0000313" key="27">
    <source>
        <dbReference type="EMBL" id="VBB32150.1"/>
    </source>
</evidence>
<keyword evidence="11" id="KW-1017">Isopeptide bond</keyword>
<name>A0A498SK46_ACAVI</name>
<dbReference type="InterPro" id="IPR002119">
    <property type="entry name" value="Histone_H2A"/>
</dbReference>
<dbReference type="InterPro" id="IPR032458">
    <property type="entry name" value="Histone_H2A_CS"/>
</dbReference>
<comment type="similarity">
    <text evidence="7">Belongs to the histone H2A family.</text>
</comment>
<dbReference type="FunFam" id="3.40.50.11850:FF:000001">
    <property type="entry name" value="2-(3-amino-3-carboxypropyl)histidine synthase subunit 1"/>
    <property type="match status" value="1"/>
</dbReference>
<feature type="compositionally biased region" description="Basic residues" evidence="24">
    <location>
        <begin position="1"/>
        <end position="20"/>
    </location>
</feature>
<dbReference type="InterPro" id="IPR042264">
    <property type="entry name" value="DPH1/DPH2_2"/>
</dbReference>
<evidence type="ECO:0000256" key="3">
    <source>
        <dbReference type="ARBA" id="ARBA00004123"/>
    </source>
</evidence>
<dbReference type="InterPro" id="IPR016435">
    <property type="entry name" value="DPH1/DPH2"/>
</dbReference>
<dbReference type="Gene3D" id="3.40.50.11840">
    <property type="entry name" value="Diphthamide synthesis DPH1/DPH2 domain 1"/>
    <property type="match status" value="1"/>
</dbReference>
<feature type="domain" description="Core Histone H2A/H2B/H3" evidence="25">
    <location>
        <begin position="11"/>
        <end position="90"/>
    </location>
</feature>
<comment type="catalytic activity">
    <reaction evidence="23">
        <text>L-histidyl-[translation elongation factor 2] + S-adenosyl-L-methionine = 2-[(3S)-amino-3-carboxypropyl]-L-histidyl-[translation elongation factor 2] + S-methyl-5'-thioadenosine + H(+)</text>
        <dbReference type="Rhea" id="RHEA:36783"/>
        <dbReference type="Rhea" id="RHEA-COMP:9748"/>
        <dbReference type="Rhea" id="RHEA-COMP:9749"/>
        <dbReference type="ChEBI" id="CHEBI:15378"/>
        <dbReference type="ChEBI" id="CHEBI:17509"/>
        <dbReference type="ChEBI" id="CHEBI:29979"/>
        <dbReference type="ChEBI" id="CHEBI:59789"/>
        <dbReference type="ChEBI" id="CHEBI:73995"/>
        <dbReference type="EC" id="2.5.1.108"/>
    </reaction>
</comment>
<dbReference type="InterPro" id="IPR042263">
    <property type="entry name" value="DPH1/DPH2_1"/>
</dbReference>
<keyword evidence="16" id="KW-0411">Iron-sulfur</keyword>
<dbReference type="InterPro" id="IPR042265">
    <property type="entry name" value="DPH1/DPH2_3"/>
</dbReference>
<dbReference type="SFLD" id="SFLDS00032">
    <property type="entry name" value="Radical_SAM_3-amino-3-carboxyp"/>
    <property type="match status" value="1"/>
</dbReference>
<accession>A0A498SK46</accession>
<dbReference type="FunFam" id="1.10.20.10:FF:000103">
    <property type="entry name" value="Histone H2A type 1"/>
    <property type="match status" value="1"/>
</dbReference>
<dbReference type="InterPro" id="IPR009072">
    <property type="entry name" value="Histone-fold"/>
</dbReference>
<dbReference type="Gene3D" id="1.10.20.10">
    <property type="entry name" value="Histone, subunit A"/>
    <property type="match status" value="1"/>
</dbReference>
<dbReference type="FunFam" id="3.40.50.11860:FF:000002">
    <property type="entry name" value="2-(3-amino-3-carboxypropyl)histidine synthase subunit 1"/>
    <property type="match status" value="1"/>
</dbReference>
<dbReference type="InterPro" id="IPR007125">
    <property type="entry name" value="H2A/H2B/H3"/>
</dbReference>
<proteinExistence type="inferred from homology"/>
<keyword evidence="17" id="KW-0238">DNA-binding</keyword>
<evidence type="ECO:0000259" key="25">
    <source>
        <dbReference type="Pfam" id="PF00125"/>
    </source>
</evidence>
<dbReference type="GO" id="GO:0090560">
    <property type="term" value="F:2-(3-amino-3-carboxypropyl)histidine synthase activity"/>
    <property type="evidence" value="ECO:0007669"/>
    <property type="project" value="UniProtKB-EC"/>
</dbReference>
<comment type="cofactor">
    <cofactor evidence="1">
        <name>[4Fe-4S] cluster</name>
        <dbReference type="ChEBI" id="CHEBI:49883"/>
    </cofactor>
</comment>
<evidence type="ECO:0000256" key="16">
    <source>
        <dbReference type="ARBA" id="ARBA00023014"/>
    </source>
</evidence>
<feature type="region of interest" description="Disordered" evidence="24">
    <location>
        <begin position="1"/>
        <end position="23"/>
    </location>
</feature>
<evidence type="ECO:0000256" key="2">
    <source>
        <dbReference type="ARBA" id="ARBA00002001"/>
    </source>
</evidence>
<dbReference type="STRING" id="6277.A0A498SK46"/>
<evidence type="ECO:0000256" key="6">
    <source>
        <dbReference type="ARBA" id="ARBA00010173"/>
    </source>
</evidence>
<evidence type="ECO:0000256" key="17">
    <source>
        <dbReference type="ARBA" id="ARBA00023125"/>
    </source>
</evidence>
<dbReference type="SUPFAM" id="SSF47113">
    <property type="entry name" value="Histone-fold"/>
    <property type="match status" value="1"/>
</dbReference>
<dbReference type="NCBIfam" id="TIGR00322">
    <property type="entry name" value="diphth2_R"/>
    <property type="match status" value="1"/>
</dbReference>
<evidence type="ECO:0000256" key="8">
    <source>
        <dbReference type="ARBA" id="ARBA00012221"/>
    </source>
</evidence>
<comment type="similarity">
    <text evidence="6">Belongs to the DPH1/DPH2 family. DPH1 subfamily.</text>
</comment>
<evidence type="ECO:0000256" key="18">
    <source>
        <dbReference type="ARBA" id="ARBA00023242"/>
    </source>
</evidence>
<organism evidence="27 28">
    <name type="scientific">Acanthocheilonema viteae</name>
    <name type="common">Filarial nematode worm</name>
    <name type="synonym">Dipetalonema viteae</name>
    <dbReference type="NCBI Taxonomy" id="6277"/>
    <lineage>
        <taxon>Eukaryota</taxon>
        <taxon>Metazoa</taxon>
        <taxon>Ecdysozoa</taxon>
        <taxon>Nematoda</taxon>
        <taxon>Chromadorea</taxon>
        <taxon>Rhabditida</taxon>
        <taxon>Spirurina</taxon>
        <taxon>Spiruromorpha</taxon>
        <taxon>Filarioidea</taxon>
        <taxon>Onchocercidae</taxon>
        <taxon>Acanthocheilonema</taxon>
    </lineage>
</organism>
<evidence type="ECO:0000313" key="28">
    <source>
        <dbReference type="Proteomes" id="UP000276991"/>
    </source>
</evidence>
<keyword evidence="28" id="KW-1185">Reference proteome</keyword>
<evidence type="ECO:0000256" key="9">
    <source>
        <dbReference type="ARBA" id="ARBA00021915"/>
    </source>
</evidence>
<dbReference type="Pfam" id="PF01866">
    <property type="entry name" value="Diphthamide_syn"/>
    <property type="match status" value="1"/>
</dbReference>
<dbReference type="Pfam" id="PF16211">
    <property type="entry name" value="Histone_H2A_C"/>
    <property type="match status" value="1"/>
</dbReference>
<dbReference type="EC" id="2.5.1.108" evidence="8"/>
<keyword evidence="18" id="KW-0539">Nucleus</keyword>
<dbReference type="OrthoDB" id="1649088at2759"/>
<dbReference type="PANTHER" id="PTHR10762">
    <property type="entry name" value="DIPHTHAMIDE BIOSYNTHESIS PROTEIN"/>
    <property type="match status" value="1"/>
</dbReference>
<evidence type="ECO:0000256" key="4">
    <source>
        <dbReference type="ARBA" id="ARBA00004286"/>
    </source>
</evidence>
<evidence type="ECO:0000256" key="24">
    <source>
        <dbReference type="SAM" id="MobiDB-lite"/>
    </source>
</evidence>
<dbReference type="GO" id="GO:0005634">
    <property type="term" value="C:nucleus"/>
    <property type="evidence" value="ECO:0007669"/>
    <property type="project" value="UniProtKB-SubCell"/>
</dbReference>
<evidence type="ECO:0000256" key="21">
    <source>
        <dbReference type="ARBA" id="ARBA00032574"/>
    </source>
</evidence>
<dbReference type="SMART" id="SM00414">
    <property type="entry name" value="H2A"/>
    <property type="match status" value="1"/>
</dbReference>
<evidence type="ECO:0000256" key="23">
    <source>
        <dbReference type="ARBA" id="ARBA00048403"/>
    </source>
</evidence>
<comment type="pathway">
    <text evidence="5">Protein modification; peptidyl-diphthamide biosynthesis.</text>
</comment>
<dbReference type="PRINTS" id="PR00620">
    <property type="entry name" value="HISTONEH2A"/>
</dbReference>
<evidence type="ECO:0000256" key="22">
    <source>
        <dbReference type="ARBA" id="ARBA00032789"/>
    </source>
</evidence>
<dbReference type="PANTHER" id="PTHR10762:SF1">
    <property type="entry name" value="2-(3-AMINO-3-CARBOXYPROPYL)HISTIDINE SYNTHASE SUBUNIT 1"/>
    <property type="match status" value="1"/>
</dbReference>
<evidence type="ECO:0000256" key="15">
    <source>
        <dbReference type="ARBA" id="ARBA00023004"/>
    </source>
</evidence>
<keyword evidence="15" id="KW-0408">Iron</keyword>
<keyword evidence="10" id="KW-0158">Chromosome</keyword>
<dbReference type="Pfam" id="PF00125">
    <property type="entry name" value="Histone"/>
    <property type="match status" value="1"/>
</dbReference>
<dbReference type="GO" id="GO:0046872">
    <property type="term" value="F:metal ion binding"/>
    <property type="evidence" value="ECO:0007669"/>
    <property type="project" value="UniProtKB-KW"/>
</dbReference>
<dbReference type="PROSITE" id="PS00046">
    <property type="entry name" value="HISTONE_H2A"/>
    <property type="match status" value="1"/>
</dbReference>
<protein>
    <recommendedName>
        <fullName evidence="9">2-(3-amino-3-carboxypropyl)histidine synthase subunit 1</fullName>
        <ecNumber evidence="8">2.5.1.108</ecNumber>
    </recommendedName>
    <alternativeName>
        <fullName evidence="21">Diphthamide biosynthesis protein 1</fullName>
    </alternativeName>
    <alternativeName>
        <fullName evidence="22">Diphtheria toxin resistance protein 1</fullName>
    </alternativeName>
    <alternativeName>
        <fullName evidence="20">S-adenosyl-L-methionine:L-histidine 3-amino-3-carboxypropyltransferase 1</fullName>
    </alternativeName>
</protein>
<dbReference type="GO" id="GO:0051536">
    <property type="term" value="F:iron-sulfur cluster binding"/>
    <property type="evidence" value="ECO:0007669"/>
    <property type="project" value="UniProtKB-KW"/>
</dbReference>
<dbReference type="FunFam" id="3.40.50.11840:FF:000001">
    <property type="entry name" value="2-(3-amino-3-carboxypropyl)histidine synthase subunit 1"/>
    <property type="match status" value="1"/>
</dbReference>
<evidence type="ECO:0000256" key="14">
    <source>
        <dbReference type="ARBA" id="ARBA00022723"/>
    </source>
</evidence>
<keyword evidence="14" id="KW-0479">Metal-binding</keyword>
<comment type="subcellular location">
    <subcellularLocation>
        <location evidence="4">Chromosome</location>
    </subcellularLocation>
    <subcellularLocation>
        <location evidence="3">Nucleus</location>
    </subcellularLocation>
</comment>